<dbReference type="InterPro" id="IPR005064">
    <property type="entry name" value="BUG"/>
</dbReference>
<evidence type="ECO:0000313" key="3">
    <source>
        <dbReference type="EMBL" id="PLC48199.1"/>
    </source>
</evidence>
<protein>
    <submittedName>
        <fullName evidence="3">ABC transporter substrate-binding protein</fullName>
    </submittedName>
</protein>
<dbReference type="AlphaFoldDB" id="A0A2N4TZL2"/>
<reference evidence="3 4" key="1">
    <citation type="submission" date="2017-10" db="EMBL/GenBank/DDBJ databases">
        <title>Two draft genome sequences of Pusillimonas sp. strains isolated from a nitrate- and radionuclide-contaminated groundwater in Russia.</title>
        <authorList>
            <person name="Grouzdev D.S."/>
            <person name="Tourova T.P."/>
            <person name="Goeva M.A."/>
            <person name="Babich T.L."/>
            <person name="Sokolova D.S."/>
            <person name="Abdullin R."/>
            <person name="Poltaraus A.B."/>
            <person name="Toshchakov S.V."/>
            <person name="Nazina T.N."/>
        </authorList>
    </citation>
    <scope>NUCLEOTIDE SEQUENCE [LARGE SCALE GENOMIC DNA]</scope>
    <source>
        <strain evidence="3 4">JR1/69-3-13</strain>
    </source>
</reference>
<dbReference type="PANTHER" id="PTHR42928:SF5">
    <property type="entry name" value="BLR1237 PROTEIN"/>
    <property type="match status" value="1"/>
</dbReference>
<dbReference type="CDD" id="cd13578">
    <property type="entry name" value="PBP2_Bug27"/>
    <property type="match status" value="1"/>
</dbReference>
<organism evidence="3 4">
    <name type="scientific">Pollutimonas subterranea</name>
    <dbReference type="NCBI Taxonomy" id="2045210"/>
    <lineage>
        <taxon>Bacteria</taxon>
        <taxon>Pseudomonadati</taxon>
        <taxon>Pseudomonadota</taxon>
        <taxon>Betaproteobacteria</taxon>
        <taxon>Burkholderiales</taxon>
        <taxon>Alcaligenaceae</taxon>
        <taxon>Pollutimonas</taxon>
    </lineage>
</organism>
<dbReference type="Pfam" id="PF03401">
    <property type="entry name" value="TctC"/>
    <property type="match status" value="1"/>
</dbReference>
<dbReference type="InterPro" id="IPR042100">
    <property type="entry name" value="Bug_dom1"/>
</dbReference>
<feature type="chain" id="PRO_5014937185" evidence="2">
    <location>
        <begin position="26"/>
        <end position="326"/>
    </location>
</feature>
<dbReference type="Gene3D" id="3.40.190.150">
    <property type="entry name" value="Bordetella uptake gene, domain 1"/>
    <property type="match status" value="1"/>
</dbReference>
<feature type="signal peptide" evidence="2">
    <location>
        <begin position="1"/>
        <end position="25"/>
    </location>
</feature>
<gene>
    <name evidence="3" type="ORF">CR159_19600</name>
</gene>
<dbReference type="RefSeq" id="WP_102075644.1">
    <property type="nucleotide sequence ID" value="NZ_PDNW01000025.1"/>
</dbReference>
<dbReference type="OrthoDB" id="8678477at2"/>
<keyword evidence="4" id="KW-1185">Reference proteome</keyword>
<dbReference type="EMBL" id="PDNW01000025">
    <property type="protein sequence ID" value="PLC48199.1"/>
    <property type="molecule type" value="Genomic_DNA"/>
</dbReference>
<evidence type="ECO:0000313" key="4">
    <source>
        <dbReference type="Proteomes" id="UP000234190"/>
    </source>
</evidence>
<comment type="similarity">
    <text evidence="1">Belongs to the UPF0065 (bug) family.</text>
</comment>
<name>A0A2N4TZL2_9BURK</name>
<keyword evidence="2" id="KW-0732">Signal</keyword>
<accession>A0A2N4TZL2</accession>
<dbReference type="PANTHER" id="PTHR42928">
    <property type="entry name" value="TRICARBOXYLATE-BINDING PROTEIN"/>
    <property type="match status" value="1"/>
</dbReference>
<dbReference type="Proteomes" id="UP000234190">
    <property type="component" value="Unassembled WGS sequence"/>
</dbReference>
<dbReference type="PIRSF" id="PIRSF017082">
    <property type="entry name" value="YflP"/>
    <property type="match status" value="1"/>
</dbReference>
<proteinExistence type="inferred from homology"/>
<evidence type="ECO:0000256" key="2">
    <source>
        <dbReference type="SAM" id="SignalP"/>
    </source>
</evidence>
<dbReference type="SUPFAM" id="SSF53850">
    <property type="entry name" value="Periplasmic binding protein-like II"/>
    <property type="match status" value="1"/>
</dbReference>
<sequence>MFHSFSRRLGWVACALLFSAGAASANTENYPAKAVTLVVPFGAGGTTTTLARLMAEQLALEMGQPFVVENRPGAGGNIAFDHVSRARPDGYTLLMGPIGLAINPAIYPSLSFDPLKDFAPISLYGGVANILAVNPSVPAKTLKELITYAKENPGKLTQGSSGNGSSSHLAGEMLRAQTGIDFIHVPYKGGAQAMQDLLAGQISMLFDQVPAVLPHVKAGKVQALGVSTKERSSGAPDIPTIAEQGLPNFEVNVWFGFLAPNGTPRPVIDKINTNMVKILKNPDFIARMTSMGVDTMPSTPEEFQQYLEVETARWSKVAKDSGAKLE</sequence>
<dbReference type="Gene3D" id="3.40.190.10">
    <property type="entry name" value="Periplasmic binding protein-like II"/>
    <property type="match status" value="1"/>
</dbReference>
<comment type="caution">
    <text evidence="3">The sequence shown here is derived from an EMBL/GenBank/DDBJ whole genome shotgun (WGS) entry which is preliminary data.</text>
</comment>
<evidence type="ECO:0000256" key="1">
    <source>
        <dbReference type="ARBA" id="ARBA00006987"/>
    </source>
</evidence>